<dbReference type="PROSITE" id="PS50111">
    <property type="entry name" value="CHEMOTAXIS_TRANSDUC_2"/>
    <property type="match status" value="1"/>
</dbReference>
<evidence type="ECO:0000313" key="8">
    <source>
        <dbReference type="EMBL" id="BBL90651.1"/>
    </source>
</evidence>
<keyword evidence="5" id="KW-0812">Transmembrane</keyword>
<keyword evidence="8" id="KW-0675">Receptor</keyword>
<dbReference type="SMART" id="SM00091">
    <property type="entry name" value="PAS"/>
    <property type="match status" value="1"/>
</dbReference>
<dbReference type="EMBL" id="AP019799">
    <property type="protein sequence ID" value="BBL90651.1"/>
    <property type="molecule type" value="Genomic_DNA"/>
</dbReference>
<dbReference type="Pfam" id="PF08447">
    <property type="entry name" value="PAS_3"/>
    <property type="match status" value="1"/>
</dbReference>
<dbReference type="AlphaFoldDB" id="A0A510IB38"/>
<name>A0A510IB38_9VIBR</name>
<keyword evidence="5" id="KW-1133">Transmembrane helix</keyword>
<dbReference type="Pfam" id="PF00015">
    <property type="entry name" value="MCPsignal"/>
    <property type="match status" value="1"/>
</dbReference>
<evidence type="ECO:0000259" key="7">
    <source>
        <dbReference type="PROSITE" id="PS50112"/>
    </source>
</evidence>
<dbReference type="RefSeq" id="WP_143693464.1">
    <property type="nucleotide sequence ID" value="NZ_AP019799.1"/>
</dbReference>
<dbReference type="InterPro" id="IPR004089">
    <property type="entry name" value="MCPsignal_dom"/>
</dbReference>
<dbReference type="FunFam" id="1.10.287.950:FF:000001">
    <property type="entry name" value="Methyl-accepting chemotaxis sensory transducer"/>
    <property type="match status" value="1"/>
</dbReference>
<comment type="similarity">
    <text evidence="3">Belongs to the methyl-accepting chemotaxis (MCP) protein family.</text>
</comment>
<feature type="domain" description="PAS" evidence="7">
    <location>
        <begin position="21"/>
        <end position="60"/>
    </location>
</feature>
<dbReference type="CDD" id="cd00130">
    <property type="entry name" value="PAS"/>
    <property type="match status" value="1"/>
</dbReference>
<dbReference type="GO" id="GO:0006935">
    <property type="term" value="P:chemotaxis"/>
    <property type="evidence" value="ECO:0007669"/>
    <property type="project" value="UniProtKB-ARBA"/>
</dbReference>
<dbReference type="SMART" id="SM00283">
    <property type="entry name" value="MA"/>
    <property type="match status" value="1"/>
</dbReference>
<evidence type="ECO:0000256" key="5">
    <source>
        <dbReference type="SAM" id="Phobius"/>
    </source>
</evidence>
<accession>A0A510IB38</accession>
<evidence type="ECO:0000313" key="9">
    <source>
        <dbReference type="Proteomes" id="UP000315115"/>
    </source>
</evidence>
<dbReference type="PANTHER" id="PTHR32089">
    <property type="entry name" value="METHYL-ACCEPTING CHEMOTAXIS PROTEIN MCPB"/>
    <property type="match status" value="1"/>
</dbReference>
<keyword evidence="2 4" id="KW-0807">Transducer</keyword>
<keyword evidence="5" id="KW-0472">Membrane</keyword>
<sequence>MSNIQYTIDEEIVFSTDEELISTTNLQGVITYANDNFCRVAGYTSDELIGQNHNIVRHPDMPKEAFHDLWENLKKRKPWRGAVKNRCKNGQYYWVDAFVTPIYENGILTGYQSVRTTLKPEYRQRAESLYKLVKSNKKVRSPLCGFKAKLFCYVTLMLILWQIIQVFPAMFLFSLVIPLIIFHHELWSTPRYLTALKEDYDSISRLVFSGREQHSIADYRIKLLEGSVKTILGRVIDGSRLLKDKASSLQDSSTLAKEGAERQTEELNLVATSIEEMAATIQEVAQNTNSASQKVGEAHHFCEQARLTMANNKDKVNQLATEVASASASSEQLAEEAEKIGDVVTEIQGIADQTNLLALNAAIEAARAGDYGRGFSVVADEVRALSLRTQQSTENITNSVLEIRTTLSDWSQKMQHGHQVAQECALDAEQAQRTVDEIYNSVTQISDLGIQISTATEQQSVVATEIGQNVVNINQASQDNLMQASVVSKDTLEILDKANEMAAMGLTFK</sequence>
<dbReference type="SUPFAM" id="SSF55785">
    <property type="entry name" value="PYP-like sensor domain (PAS domain)"/>
    <property type="match status" value="1"/>
</dbReference>
<organism evidence="8 9">
    <name type="scientific">Vibrio rotiferianus</name>
    <dbReference type="NCBI Taxonomy" id="190895"/>
    <lineage>
        <taxon>Bacteria</taxon>
        <taxon>Pseudomonadati</taxon>
        <taxon>Pseudomonadota</taxon>
        <taxon>Gammaproteobacteria</taxon>
        <taxon>Vibrionales</taxon>
        <taxon>Vibrionaceae</taxon>
        <taxon>Vibrio</taxon>
    </lineage>
</organism>
<feature type="transmembrane region" description="Helical" evidence="5">
    <location>
        <begin position="150"/>
        <end position="181"/>
    </location>
</feature>
<dbReference type="Gene3D" id="3.30.450.20">
    <property type="entry name" value="PAS domain"/>
    <property type="match status" value="1"/>
</dbReference>
<dbReference type="GO" id="GO:0016020">
    <property type="term" value="C:membrane"/>
    <property type="evidence" value="ECO:0007669"/>
    <property type="project" value="UniProtKB-SubCell"/>
</dbReference>
<dbReference type="GO" id="GO:0007165">
    <property type="term" value="P:signal transduction"/>
    <property type="evidence" value="ECO:0007669"/>
    <property type="project" value="UniProtKB-KW"/>
</dbReference>
<comment type="subcellular location">
    <subcellularLocation>
        <location evidence="1">Membrane</location>
    </subcellularLocation>
</comment>
<dbReference type="InterPro" id="IPR035965">
    <property type="entry name" value="PAS-like_dom_sf"/>
</dbReference>
<dbReference type="PANTHER" id="PTHR32089:SF52">
    <property type="entry name" value="CHEMOTAXIS SIGNAL TRANSDUCTION SYSTEM METHYL ACCEPTING SENSORY TRANSDUCER WITH PAS SENSORY DOMAIN"/>
    <property type="match status" value="1"/>
</dbReference>
<dbReference type="InterPro" id="IPR000014">
    <property type="entry name" value="PAS"/>
</dbReference>
<feature type="domain" description="Methyl-accepting transducer" evidence="6">
    <location>
        <begin position="238"/>
        <end position="474"/>
    </location>
</feature>
<evidence type="ECO:0000259" key="6">
    <source>
        <dbReference type="PROSITE" id="PS50111"/>
    </source>
</evidence>
<dbReference type="SUPFAM" id="SSF58104">
    <property type="entry name" value="Methyl-accepting chemotaxis protein (MCP) signaling domain"/>
    <property type="match status" value="1"/>
</dbReference>
<dbReference type="InterPro" id="IPR013655">
    <property type="entry name" value="PAS_fold_3"/>
</dbReference>
<dbReference type="NCBIfam" id="TIGR00229">
    <property type="entry name" value="sensory_box"/>
    <property type="match status" value="1"/>
</dbReference>
<evidence type="ECO:0000256" key="1">
    <source>
        <dbReference type="ARBA" id="ARBA00004370"/>
    </source>
</evidence>
<evidence type="ECO:0000256" key="2">
    <source>
        <dbReference type="ARBA" id="ARBA00023224"/>
    </source>
</evidence>
<evidence type="ECO:0000256" key="4">
    <source>
        <dbReference type="PROSITE-ProRule" id="PRU00284"/>
    </source>
</evidence>
<dbReference type="Gene3D" id="1.10.287.950">
    <property type="entry name" value="Methyl-accepting chemotaxis protein"/>
    <property type="match status" value="1"/>
</dbReference>
<gene>
    <name evidence="8" type="ORF">VroAM7_33040</name>
</gene>
<evidence type="ECO:0000256" key="3">
    <source>
        <dbReference type="ARBA" id="ARBA00029447"/>
    </source>
</evidence>
<dbReference type="PROSITE" id="PS50112">
    <property type="entry name" value="PAS"/>
    <property type="match status" value="1"/>
</dbReference>
<protein>
    <submittedName>
        <fullName evidence="8">Aerotaxis receptor Aer</fullName>
    </submittedName>
</protein>
<reference evidence="9" key="1">
    <citation type="submission" date="2019-07" db="EMBL/GenBank/DDBJ databases">
        <title>Complete Genome Sequences of Vibrion rotiferianus strain AM7.</title>
        <authorList>
            <person name="Miyazaki K."/>
            <person name="Wiseschart A."/>
            <person name="Pootanakit K."/>
            <person name="Ishimori K."/>
            <person name="Kitahara K."/>
        </authorList>
    </citation>
    <scope>NUCLEOTIDE SEQUENCE [LARGE SCALE GENOMIC DNA]</scope>
    <source>
        <strain evidence="9">AM7</strain>
    </source>
</reference>
<dbReference type="CDD" id="cd11386">
    <property type="entry name" value="MCP_signal"/>
    <property type="match status" value="1"/>
</dbReference>
<proteinExistence type="inferred from homology"/>
<dbReference type="Proteomes" id="UP000315115">
    <property type="component" value="Chromosome 2"/>
</dbReference>